<dbReference type="InterPro" id="IPR012334">
    <property type="entry name" value="Pectin_lyas_fold"/>
</dbReference>
<keyword evidence="1" id="KW-0732">Signal</keyword>
<accession>Q01X85</accession>
<dbReference type="Pfam" id="PF13229">
    <property type="entry name" value="Beta_helix"/>
    <property type="match status" value="1"/>
</dbReference>
<sequence precursor="true">MGHLRALTLSICIMALMMAGAPAAFADKPPLDCARKSLAGAVADANTGDTISFTGVCAGPIVVGTDGLTLTGVGTAVIDGGGHDAVMVAGAHGVALANIEVRNGLDGIIGVNGAHITLTRVNVHDSIVFGISLQTSSSAVLSGVTTSHNGVHGLDLETGSSATITGSFTSSQNRVFGINANGSSLTFAQANATVNGNAVGIQVATSANAFLNDSQTVITVNNNLATGLTVVSGAHMVSFGGTINASGNPLNGVSVNSKGGLDLDAGSQLNVLNNGDGVLLQEASVMTVFNNPQFSGAQGFSTINSHNNQGNGIRVETGSTLTLSNQAKIVSTQNAVAGLAADNGVGVTLVNSTLTGNTVKDLQLTFGTRADLRTLTFGTYSCDATVLVRGTSGVVCPH</sequence>
<dbReference type="KEGG" id="sus:Acid_4771"/>
<reference evidence="3" key="1">
    <citation type="submission" date="2006-10" db="EMBL/GenBank/DDBJ databases">
        <title>Complete sequence of Solibacter usitatus Ellin6076.</title>
        <authorList>
            <consortium name="US DOE Joint Genome Institute"/>
            <person name="Copeland A."/>
            <person name="Lucas S."/>
            <person name="Lapidus A."/>
            <person name="Barry K."/>
            <person name="Detter J.C."/>
            <person name="Glavina del Rio T."/>
            <person name="Hammon N."/>
            <person name="Israni S."/>
            <person name="Dalin E."/>
            <person name="Tice H."/>
            <person name="Pitluck S."/>
            <person name="Thompson L.S."/>
            <person name="Brettin T."/>
            <person name="Bruce D."/>
            <person name="Han C."/>
            <person name="Tapia R."/>
            <person name="Gilna P."/>
            <person name="Schmutz J."/>
            <person name="Larimer F."/>
            <person name="Land M."/>
            <person name="Hauser L."/>
            <person name="Kyrpides N."/>
            <person name="Mikhailova N."/>
            <person name="Janssen P.H."/>
            <person name="Kuske C.R."/>
            <person name="Richardson P."/>
        </authorList>
    </citation>
    <scope>NUCLEOTIDE SEQUENCE</scope>
    <source>
        <strain evidence="3">Ellin6076</strain>
    </source>
</reference>
<dbReference type="InterPro" id="IPR011050">
    <property type="entry name" value="Pectin_lyase_fold/virulence"/>
</dbReference>
<dbReference type="EMBL" id="CP000473">
    <property type="protein sequence ID" value="ABJ85730.1"/>
    <property type="molecule type" value="Genomic_DNA"/>
</dbReference>
<proteinExistence type="predicted"/>
<dbReference type="HOGENOM" id="CLU_602291_0_0_0"/>
<feature type="signal peptide" evidence="1">
    <location>
        <begin position="1"/>
        <end position="26"/>
    </location>
</feature>
<dbReference type="eggNOG" id="COG3420">
    <property type="taxonomic scope" value="Bacteria"/>
</dbReference>
<dbReference type="Gene3D" id="2.160.20.10">
    <property type="entry name" value="Single-stranded right-handed beta-helix, Pectin lyase-like"/>
    <property type="match status" value="1"/>
</dbReference>
<dbReference type="AlphaFoldDB" id="Q01X85"/>
<dbReference type="InterPro" id="IPR039448">
    <property type="entry name" value="Beta_helix"/>
</dbReference>
<dbReference type="InParanoid" id="Q01X85"/>
<evidence type="ECO:0000259" key="2">
    <source>
        <dbReference type="Pfam" id="PF13229"/>
    </source>
</evidence>
<protein>
    <recommendedName>
        <fullName evidence="2">Right handed beta helix domain-containing protein</fullName>
    </recommendedName>
</protein>
<feature type="domain" description="Right handed beta helix" evidence="2">
    <location>
        <begin position="78"/>
        <end position="208"/>
    </location>
</feature>
<organism evidence="3">
    <name type="scientific">Solibacter usitatus (strain Ellin6076)</name>
    <dbReference type="NCBI Taxonomy" id="234267"/>
    <lineage>
        <taxon>Bacteria</taxon>
        <taxon>Pseudomonadati</taxon>
        <taxon>Acidobacteriota</taxon>
        <taxon>Terriglobia</taxon>
        <taxon>Bryobacterales</taxon>
        <taxon>Solibacteraceae</taxon>
        <taxon>Candidatus Solibacter</taxon>
    </lineage>
</organism>
<feature type="chain" id="PRO_5004162635" description="Right handed beta helix domain-containing protein" evidence="1">
    <location>
        <begin position="27"/>
        <end position="398"/>
    </location>
</feature>
<evidence type="ECO:0000313" key="3">
    <source>
        <dbReference type="EMBL" id="ABJ85730.1"/>
    </source>
</evidence>
<dbReference type="SUPFAM" id="SSF51126">
    <property type="entry name" value="Pectin lyase-like"/>
    <property type="match status" value="1"/>
</dbReference>
<gene>
    <name evidence="3" type="ordered locus">Acid_4771</name>
</gene>
<dbReference type="STRING" id="234267.Acid_4771"/>
<evidence type="ECO:0000256" key="1">
    <source>
        <dbReference type="SAM" id="SignalP"/>
    </source>
</evidence>
<name>Q01X85_SOLUE</name>